<proteinExistence type="predicted"/>
<name>A0A0U3GR53_9MICC</name>
<dbReference type="EMBL" id="CP013747">
    <property type="protein sequence ID" value="ALV41686.1"/>
    <property type="molecule type" value="Genomic_DNA"/>
</dbReference>
<evidence type="ECO:0000313" key="1">
    <source>
        <dbReference type="EMBL" id="ALV41686.1"/>
    </source>
</evidence>
<organism evidence="1">
    <name type="scientific">Pseudarthrobacter sulfonivorans</name>
    <dbReference type="NCBI Taxonomy" id="121292"/>
    <lineage>
        <taxon>Bacteria</taxon>
        <taxon>Bacillati</taxon>
        <taxon>Actinomycetota</taxon>
        <taxon>Actinomycetes</taxon>
        <taxon>Micrococcales</taxon>
        <taxon>Micrococcaceae</taxon>
        <taxon>Pseudarthrobacter</taxon>
    </lineage>
</organism>
<reference evidence="1 2" key="1">
    <citation type="submission" date="2015-12" db="EMBL/GenBank/DDBJ databases">
        <authorList>
            <person name="Shamseldin A."/>
            <person name="Moawad H."/>
            <person name="Abd El-Rahim W.M."/>
            <person name="Sadowsky M.J."/>
        </authorList>
    </citation>
    <scope>NUCLEOTIDE SEQUENCE [LARGE SCALE GENOMIC DNA]</scope>
    <source>
        <strain evidence="1 2">Ar51</strain>
    </source>
</reference>
<dbReference type="InterPro" id="IPR012467">
    <property type="entry name" value="DUF1684"/>
</dbReference>
<dbReference type="Proteomes" id="UP000065151">
    <property type="component" value="Chromosome"/>
</dbReference>
<dbReference type="Pfam" id="PF07920">
    <property type="entry name" value="DUF1684"/>
    <property type="match status" value="1"/>
</dbReference>
<gene>
    <name evidence="1" type="ORF">AU252_11435</name>
</gene>
<dbReference type="PANTHER" id="PTHR41913">
    <property type="entry name" value="DUF1684 DOMAIN-CONTAINING PROTEIN"/>
    <property type="match status" value="1"/>
</dbReference>
<dbReference type="RefSeq" id="WP_058930813.1">
    <property type="nucleotide sequence ID" value="NZ_CP013747.1"/>
</dbReference>
<sequence>MPTHTDTDIDTDAAPFTVSFADAWQEWHTAHEGHRADPHGFLAVTHLHWLGSAPDVLEGVPGTWSVKDDAVTVVLSGGESLRRDGKELNPGGAGGTVSFGSIAERDGINLTSGETVVELAKRGGEYIVRPRHPENALLTAYNGTPAYEPDAAFAVTGTFVPFDVPRSTTVGAAVEGIQHVYEAPGEIRFRLGGRDLTLTAFNGHTPGTLSVLFTDATSGKTTYAANRSLAVAAPGPDGTVLLDFNRAVNLPCAYTDLATCPLPPAENRLSVAIEAGEQIPYERQDQQ</sequence>
<dbReference type="AlphaFoldDB" id="A0A0U3GR53"/>
<dbReference type="STRING" id="121292.AU252_11435"/>
<accession>A0A0U3GR53</accession>
<evidence type="ECO:0008006" key="3">
    <source>
        <dbReference type="Google" id="ProtNLM"/>
    </source>
</evidence>
<dbReference type="KEGG" id="psul:AU252_11435"/>
<dbReference type="PANTHER" id="PTHR41913:SF1">
    <property type="entry name" value="DUF1684 DOMAIN-CONTAINING PROTEIN"/>
    <property type="match status" value="1"/>
</dbReference>
<protein>
    <recommendedName>
        <fullName evidence="3">DUF1684 domain-containing protein</fullName>
    </recommendedName>
</protein>
<evidence type="ECO:0000313" key="2">
    <source>
        <dbReference type="Proteomes" id="UP000065151"/>
    </source>
</evidence>